<dbReference type="InterPro" id="IPR029058">
    <property type="entry name" value="AB_hydrolase_fold"/>
</dbReference>
<evidence type="ECO:0000259" key="2">
    <source>
        <dbReference type="Pfam" id="PF12740"/>
    </source>
</evidence>
<accession>A0A1H6I4D9</accession>
<feature type="domain" description="PET hydrolase/cutinase-like" evidence="2">
    <location>
        <begin position="73"/>
        <end position="254"/>
    </location>
</feature>
<dbReference type="GO" id="GO:0016787">
    <property type="term" value="F:hydrolase activity"/>
    <property type="evidence" value="ECO:0007669"/>
    <property type="project" value="UniProtKB-KW"/>
</dbReference>
<keyword evidence="1" id="KW-0732">Signal</keyword>
<gene>
    <name evidence="3" type="ORF">SAMN02910265_00530</name>
</gene>
<reference evidence="3 4" key="1">
    <citation type="submission" date="2016-10" db="EMBL/GenBank/DDBJ databases">
        <authorList>
            <person name="de Groot N.N."/>
        </authorList>
    </citation>
    <scope>NUCLEOTIDE SEQUENCE [LARGE SCALE GENOMIC DNA]</scope>
    <source>
        <strain evidence="3 4">YAD2003</strain>
    </source>
</reference>
<protein>
    <submittedName>
        <fullName evidence="3">Alpha/beta hydrolase family protein</fullName>
    </submittedName>
</protein>
<dbReference type="AlphaFoldDB" id="A0A1H6I4D9"/>
<name>A0A1H6I4D9_RUMFL</name>
<feature type="chain" id="PRO_5010374359" evidence="1">
    <location>
        <begin position="27"/>
        <end position="278"/>
    </location>
</feature>
<proteinExistence type="predicted"/>
<dbReference type="InterPro" id="IPR041127">
    <property type="entry name" value="PET_hydrolase/cutinase-like"/>
</dbReference>
<evidence type="ECO:0000313" key="3">
    <source>
        <dbReference type="EMBL" id="SEH41618.1"/>
    </source>
</evidence>
<sequence>MKKELKKRIIAVFAAAFMCVPTAASAVIANAEQSPYGSYYVTDENGVVCTANMSTLNKGNMMWFPESMLTSDQELPVIVWANGTMCAPAMYYEFLSQVAAEGYIVVANTELFAGNGQEQKGSIDFILAEDNDPASVFYGKIDEDHVGVMGHSQGGMSSVNCANLDDRVDCVFSIAGNSSRSSAADLSVPTFFATGDRDLIVPSWLYVKPAYNACKAPAVYANVRSGIHTTVCSDPSVYSKYAVKWFDAYLKNGSKQAFRYGGELFNDPAWSNVASKRI</sequence>
<dbReference type="Gene3D" id="3.40.50.1820">
    <property type="entry name" value="alpha/beta hydrolase"/>
    <property type="match status" value="1"/>
</dbReference>
<dbReference type="PANTHER" id="PTHR33428">
    <property type="entry name" value="CHLOROPHYLLASE-2, CHLOROPLASTIC"/>
    <property type="match status" value="1"/>
</dbReference>
<dbReference type="Pfam" id="PF12740">
    <property type="entry name" value="PETase"/>
    <property type="match status" value="1"/>
</dbReference>
<dbReference type="OrthoDB" id="9812672at2"/>
<organism evidence="3 4">
    <name type="scientific">Ruminococcus flavefaciens</name>
    <dbReference type="NCBI Taxonomy" id="1265"/>
    <lineage>
        <taxon>Bacteria</taxon>
        <taxon>Bacillati</taxon>
        <taxon>Bacillota</taxon>
        <taxon>Clostridia</taxon>
        <taxon>Eubacteriales</taxon>
        <taxon>Oscillospiraceae</taxon>
        <taxon>Ruminococcus</taxon>
    </lineage>
</organism>
<evidence type="ECO:0000313" key="4">
    <source>
        <dbReference type="Proteomes" id="UP000183190"/>
    </source>
</evidence>
<feature type="signal peptide" evidence="1">
    <location>
        <begin position="1"/>
        <end position="26"/>
    </location>
</feature>
<dbReference type="RefSeq" id="WP_074714335.1">
    <property type="nucleotide sequence ID" value="NZ_FNWV01000001.1"/>
</dbReference>
<dbReference type="Proteomes" id="UP000183190">
    <property type="component" value="Unassembled WGS sequence"/>
</dbReference>
<keyword evidence="3" id="KW-0378">Hydrolase</keyword>
<dbReference type="PANTHER" id="PTHR33428:SF14">
    <property type="entry name" value="CARBOXYLESTERASE TYPE B DOMAIN-CONTAINING PROTEIN"/>
    <property type="match status" value="1"/>
</dbReference>
<dbReference type="SUPFAM" id="SSF53474">
    <property type="entry name" value="alpha/beta-Hydrolases"/>
    <property type="match status" value="1"/>
</dbReference>
<evidence type="ECO:0000256" key="1">
    <source>
        <dbReference type="SAM" id="SignalP"/>
    </source>
</evidence>
<dbReference type="EMBL" id="FNWV01000001">
    <property type="protein sequence ID" value="SEH41618.1"/>
    <property type="molecule type" value="Genomic_DNA"/>
</dbReference>